<evidence type="ECO:0008006" key="3">
    <source>
        <dbReference type="Google" id="ProtNLM"/>
    </source>
</evidence>
<sequence>MKITKNNNVSANPDENSYEKRVLSFLGQNGFIVPESDQEIQAFISICDNSSVKLPEALRSPFDIERRGIVEPKNEFQSEDAKAIEENLAQAAREGKEIPAYIRQRMEEDRKKAEGRD</sequence>
<gene>
    <name evidence="1" type="ORF">ACFS7Z_19900</name>
</gene>
<accession>A0ABW6BXX5</accession>
<dbReference type="EMBL" id="JBHUOX010000018">
    <property type="protein sequence ID" value="MFD3002645.1"/>
    <property type="molecule type" value="Genomic_DNA"/>
</dbReference>
<evidence type="ECO:0000313" key="1">
    <source>
        <dbReference type="EMBL" id="MFD3002645.1"/>
    </source>
</evidence>
<organism evidence="1 2">
    <name type="scientific">Pontibacter toksunensis</name>
    <dbReference type="NCBI Taxonomy" id="1332631"/>
    <lineage>
        <taxon>Bacteria</taxon>
        <taxon>Pseudomonadati</taxon>
        <taxon>Bacteroidota</taxon>
        <taxon>Cytophagia</taxon>
        <taxon>Cytophagales</taxon>
        <taxon>Hymenobacteraceae</taxon>
        <taxon>Pontibacter</taxon>
    </lineage>
</organism>
<protein>
    <recommendedName>
        <fullName evidence="3">Addiction module component</fullName>
    </recommendedName>
</protein>
<comment type="caution">
    <text evidence="1">The sequence shown here is derived from an EMBL/GenBank/DDBJ whole genome shotgun (WGS) entry which is preliminary data.</text>
</comment>
<name>A0ABW6BXX5_9BACT</name>
<proteinExistence type="predicted"/>
<evidence type="ECO:0000313" key="2">
    <source>
        <dbReference type="Proteomes" id="UP001597641"/>
    </source>
</evidence>
<dbReference type="Proteomes" id="UP001597641">
    <property type="component" value="Unassembled WGS sequence"/>
</dbReference>
<dbReference type="RefSeq" id="WP_377488435.1">
    <property type="nucleotide sequence ID" value="NZ_JBHUOX010000018.1"/>
</dbReference>
<reference evidence="2" key="1">
    <citation type="journal article" date="2019" name="Int. J. Syst. Evol. Microbiol.">
        <title>The Global Catalogue of Microorganisms (GCM) 10K type strain sequencing project: providing services to taxonomists for standard genome sequencing and annotation.</title>
        <authorList>
            <consortium name="The Broad Institute Genomics Platform"/>
            <consortium name="The Broad Institute Genome Sequencing Center for Infectious Disease"/>
            <person name="Wu L."/>
            <person name="Ma J."/>
        </authorList>
    </citation>
    <scope>NUCLEOTIDE SEQUENCE [LARGE SCALE GENOMIC DNA]</scope>
    <source>
        <strain evidence="2">KCTC 23984</strain>
    </source>
</reference>
<keyword evidence="2" id="KW-1185">Reference proteome</keyword>